<gene>
    <name evidence="3" type="ORF">E4O92_08810</name>
</gene>
<evidence type="ECO:0000313" key="3">
    <source>
        <dbReference type="EMBL" id="TFW33011.1"/>
    </source>
</evidence>
<dbReference type="SUPFAM" id="SSF51182">
    <property type="entry name" value="RmlC-like cupins"/>
    <property type="match status" value="1"/>
</dbReference>
<dbReference type="InterPro" id="IPR011051">
    <property type="entry name" value="RmlC_Cupin_sf"/>
</dbReference>
<dbReference type="OrthoDB" id="9793521at2"/>
<proteinExistence type="predicted"/>
<dbReference type="Gene3D" id="2.60.120.10">
    <property type="entry name" value="Jelly Rolls"/>
    <property type="match status" value="1"/>
</dbReference>
<dbReference type="PANTHER" id="PTHR38599">
    <property type="entry name" value="CUPIN DOMAIN PROTEIN (AFU_ORTHOLOGUE AFUA_3G13620)"/>
    <property type="match status" value="1"/>
</dbReference>
<sequence>MATQPSSSKFRSLLFLTLLLAAGAAGAQVKRTQVYKADVAEPGREAVVVKSELDPNTHAGRHYHPGDEISYVTEGEAELLVDGEAPRRLKAGDAFVVKTGKVHDLRDVGSTPLRLLSVYVVEKGKPLATPVK</sequence>
<keyword evidence="4" id="KW-1185">Reference proteome</keyword>
<evidence type="ECO:0000256" key="1">
    <source>
        <dbReference type="SAM" id="SignalP"/>
    </source>
</evidence>
<dbReference type="Pfam" id="PF07883">
    <property type="entry name" value="Cupin_2"/>
    <property type="match status" value="1"/>
</dbReference>
<dbReference type="InterPro" id="IPR013096">
    <property type="entry name" value="Cupin_2"/>
</dbReference>
<feature type="domain" description="Cupin type-2" evidence="2">
    <location>
        <begin position="52"/>
        <end position="119"/>
    </location>
</feature>
<keyword evidence="1" id="KW-0732">Signal</keyword>
<dbReference type="EMBL" id="SPUM01000047">
    <property type="protein sequence ID" value="TFW33011.1"/>
    <property type="molecule type" value="Genomic_DNA"/>
</dbReference>
<dbReference type="InterPro" id="IPR014710">
    <property type="entry name" value="RmlC-like_jellyroll"/>
</dbReference>
<feature type="signal peptide" evidence="1">
    <location>
        <begin position="1"/>
        <end position="27"/>
    </location>
</feature>
<comment type="caution">
    <text evidence="3">The sequence shown here is derived from an EMBL/GenBank/DDBJ whole genome shotgun (WGS) entry which is preliminary data.</text>
</comment>
<evidence type="ECO:0000313" key="4">
    <source>
        <dbReference type="Proteomes" id="UP000297258"/>
    </source>
</evidence>
<dbReference type="AlphaFoldDB" id="A0A4Y9T522"/>
<dbReference type="PANTHER" id="PTHR38599:SF1">
    <property type="entry name" value="CUPIN DOMAIN PROTEIN (AFU_ORTHOLOGUE AFUA_3G13620)"/>
    <property type="match status" value="1"/>
</dbReference>
<dbReference type="RefSeq" id="WP_135189392.1">
    <property type="nucleotide sequence ID" value="NZ_SPUM01000047.1"/>
</dbReference>
<accession>A0A4Y9T522</accession>
<evidence type="ECO:0000259" key="2">
    <source>
        <dbReference type="Pfam" id="PF07883"/>
    </source>
</evidence>
<dbReference type="CDD" id="cd02235">
    <property type="entry name" value="cupin_BLL4011-like"/>
    <property type="match status" value="1"/>
</dbReference>
<protein>
    <submittedName>
        <fullName evidence="3">Cupin domain-containing protein</fullName>
    </submittedName>
</protein>
<dbReference type="Proteomes" id="UP000297258">
    <property type="component" value="Unassembled WGS sequence"/>
</dbReference>
<reference evidence="3 4" key="1">
    <citation type="submission" date="2019-03" db="EMBL/GenBank/DDBJ databases">
        <title>Draft genome of Massilia hortus sp. nov., a novel bacterial species of the Oxalobacteraceae family.</title>
        <authorList>
            <person name="Peta V."/>
            <person name="Raths R."/>
            <person name="Bucking H."/>
        </authorList>
    </citation>
    <scope>NUCLEOTIDE SEQUENCE [LARGE SCALE GENOMIC DNA]</scope>
    <source>
        <strain evidence="3 4">ONC3</strain>
    </source>
</reference>
<name>A0A4Y9T522_9BURK</name>
<organism evidence="3 4">
    <name type="scientific">Massilia horti</name>
    <dbReference type="NCBI Taxonomy" id="2562153"/>
    <lineage>
        <taxon>Bacteria</taxon>
        <taxon>Pseudomonadati</taxon>
        <taxon>Pseudomonadota</taxon>
        <taxon>Betaproteobacteria</taxon>
        <taxon>Burkholderiales</taxon>
        <taxon>Oxalobacteraceae</taxon>
        <taxon>Telluria group</taxon>
        <taxon>Massilia</taxon>
    </lineage>
</organism>
<feature type="chain" id="PRO_5021343601" evidence="1">
    <location>
        <begin position="28"/>
        <end position="132"/>
    </location>
</feature>